<dbReference type="EMBL" id="JAHDYR010000062">
    <property type="protein sequence ID" value="KAG9391137.1"/>
    <property type="molecule type" value="Genomic_DNA"/>
</dbReference>
<proteinExistence type="predicted"/>
<comment type="caution">
    <text evidence="2">The sequence shown here is derived from an EMBL/GenBank/DDBJ whole genome shotgun (WGS) entry which is preliminary data.</text>
</comment>
<organism evidence="2 3">
    <name type="scientific">Carpediemonas membranifera</name>
    <dbReference type="NCBI Taxonomy" id="201153"/>
    <lineage>
        <taxon>Eukaryota</taxon>
        <taxon>Metamonada</taxon>
        <taxon>Carpediemonas-like organisms</taxon>
        <taxon>Carpediemonas</taxon>
    </lineage>
</organism>
<accession>A0A8J6B6Q7</accession>
<feature type="region of interest" description="Disordered" evidence="1">
    <location>
        <begin position="126"/>
        <end position="250"/>
    </location>
</feature>
<evidence type="ECO:0000313" key="2">
    <source>
        <dbReference type="EMBL" id="KAG9391137.1"/>
    </source>
</evidence>
<feature type="compositionally biased region" description="Basic and acidic residues" evidence="1">
    <location>
        <begin position="174"/>
        <end position="186"/>
    </location>
</feature>
<gene>
    <name evidence="2" type="ORF">J8273_7411</name>
</gene>
<feature type="compositionally biased region" description="Low complexity" evidence="1">
    <location>
        <begin position="450"/>
        <end position="468"/>
    </location>
</feature>
<dbReference type="Proteomes" id="UP000717585">
    <property type="component" value="Unassembled WGS sequence"/>
</dbReference>
<sequence length="518" mass="59030">MRESYRRSDIKLKKAIERERYEKSRMDQERVMDELNDFEHQNGIKLHTKKKGNRFSDRLKAHKEELHAMGVDVTKPRNERASLATYFDYSIQKTEDFHYDRAFAAKPSHITSPVHRESEEALSVLARGTRRPQPNTASRRNNNTTLERVGVSESLQRTQMTRVPTQASFHRSRPFVDFEKPLERPKRSLSATPAASRLGTIRLHSGAGSTARPVQPALGTMTEGADRFEGRDESDGEEEVHSGSLHGGILGDVAMSSAGYSTVRDDEDDNGRRASLNAWELQRQALLRQFDDEFNAIDRTDPHDETDGTEFGRRIVPDRVPAMLTRSAPNRHSLASARERAKSTEPTFKPQSFHPHESLPRMRGHISFMEPIFLESGPSPMPIRPASSMQFYNYSSKNNTFDDLMKDEDKRVFGSRTMQAQGRTDRMNQRDKDQRDSRLNTARDQHLSTLRARSSASRSRSAMLRSRLGVLPSKTSPEATTTPVLAQARPRRRVHEDPVAAMNSIDQFDFKIRMSAIR</sequence>
<keyword evidence="3" id="KW-1185">Reference proteome</keyword>
<feature type="region of interest" description="Disordered" evidence="1">
    <location>
        <begin position="331"/>
        <end position="359"/>
    </location>
</feature>
<evidence type="ECO:0000313" key="3">
    <source>
        <dbReference type="Proteomes" id="UP000717585"/>
    </source>
</evidence>
<feature type="compositionally biased region" description="Basic and acidic residues" evidence="1">
    <location>
        <begin position="224"/>
        <end position="233"/>
    </location>
</feature>
<feature type="region of interest" description="Disordered" evidence="1">
    <location>
        <begin position="414"/>
        <end position="493"/>
    </location>
</feature>
<name>A0A8J6B6Q7_9EUKA</name>
<reference evidence="2" key="1">
    <citation type="submission" date="2021-05" db="EMBL/GenBank/DDBJ databases">
        <title>A free-living protist that lacks canonical eukaryotic 1 DNA replication and segregation systems.</title>
        <authorList>
            <person name="Salas-Leiva D.E."/>
            <person name="Tromer E.C."/>
            <person name="Curtis B.A."/>
            <person name="Jerlstrom-Hultqvist J."/>
            <person name="Kolisko M."/>
            <person name="Yi Z."/>
            <person name="Salas-Leiva J.S."/>
            <person name="Gallot-Lavallee L."/>
            <person name="Kops G.J.P.L."/>
            <person name="Archibald J.M."/>
            <person name="Simpson A.G.B."/>
            <person name="Roger A.J."/>
        </authorList>
    </citation>
    <scope>NUCLEOTIDE SEQUENCE</scope>
    <source>
        <strain evidence="2">BICM</strain>
    </source>
</reference>
<feature type="compositionally biased region" description="Polar residues" evidence="1">
    <location>
        <begin position="473"/>
        <end position="484"/>
    </location>
</feature>
<evidence type="ECO:0000256" key="1">
    <source>
        <dbReference type="SAM" id="MobiDB-lite"/>
    </source>
</evidence>
<feature type="compositionally biased region" description="Basic and acidic residues" evidence="1">
    <location>
        <begin position="423"/>
        <end position="446"/>
    </location>
</feature>
<feature type="compositionally biased region" description="Polar residues" evidence="1">
    <location>
        <begin position="132"/>
        <end position="146"/>
    </location>
</feature>
<dbReference type="AlphaFoldDB" id="A0A8J6B6Q7"/>
<protein>
    <submittedName>
        <fullName evidence="2">Uncharacterized protein</fullName>
    </submittedName>
</protein>
<feature type="compositionally biased region" description="Polar residues" evidence="1">
    <location>
        <begin position="153"/>
        <end position="169"/>
    </location>
</feature>